<comment type="caution">
    <text evidence="3">The sequence shown here is derived from an EMBL/GenBank/DDBJ whole genome shotgun (WGS) entry which is preliminary data.</text>
</comment>
<dbReference type="Gene3D" id="3.30.530.20">
    <property type="match status" value="1"/>
</dbReference>
<name>A0A4S4EQD9_CAMSN</name>
<evidence type="ECO:0000313" key="3">
    <source>
        <dbReference type="EMBL" id="THG18978.1"/>
    </source>
</evidence>
<sequence>MEGEVEIKCDADELFEIGSGKKAHTVPNLSPDKVSKLDLHEGEWGDHGSIKVWTYVTEGKVETFKEKVTIDEENKTIHLTVVEGHCLDLYKSYNIIYQIIPKGETNVLKITIEYEKRNEDVPPPQKYMDFIIDLVKDLDAKLVMA</sequence>
<evidence type="ECO:0000256" key="1">
    <source>
        <dbReference type="ARBA" id="ARBA00038242"/>
    </source>
</evidence>
<dbReference type="Pfam" id="PF00407">
    <property type="entry name" value="Bet_v_1"/>
    <property type="match status" value="1"/>
</dbReference>
<reference evidence="3 4" key="1">
    <citation type="journal article" date="2018" name="Proc. Natl. Acad. Sci. U.S.A.">
        <title>Draft genome sequence of Camellia sinensis var. sinensis provides insights into the evolution of the tea genome and tea quality.</title>
        <authorList>
            <person name="Wei C."/>
            <person name="Yang H."/>
            <person name="Wang S."/>
            <person name="Zhao J."/>
            <person name="Liu C."/>
            <person name="Gao L."/>
            <person name="Xia E."/>
            <person name="Lu Y."/>
            <person name="Tai Y."/>
            <person name="She G."/>
            <person name="Sun J."/>
            <person name="Cao H."/>
            <person name="Tong W."/>
            <person name="Gao Q."/>
            <person name="Li Y."/>
            <person name="Deng W."/>
            <person name="Jiang X."/>
            <person name="Wang W."/>
            <person name="Chen Q."/>
            <person name="Zhang S."/>
            <person name="Li H."/>
            <person name="Wu J."/>
            <person name="Wang P."/>
            <person name="Li P."/>
            <person name="Shi C."/>
            <person name="Zheng F."/>
            <person name="Jian J."/>
            <person name="Huang B."/>
            <person name="Shan D."/>
            <person name="Shi M."/>
            <person name="Fang C."/>
            <person name="Yue Y."/>
            <person name="Li F."/>
            <person name="Li D."/>
            <person name="Wei S."/>
            <person name="Han B."/>
            <person name="Jiang C."/>
            <person name="Yin Y."/>
            <person name="Xia T."/>
            <person name="Zhang Z."/>
            <person name="Bennetzen J.L."/>
            <person name="Zhao S."/>
            <person name="Wan X."/>
        </authorList>
    </citation>
    <scope>NUCLEOTIDE SEQUENCE [LARGE SCALE GENOMIC DNA]</scope>
    <source>
        <strain evidence="4">cv. Shuchazao</strain>
        <tissue evidence="3">Leaf</tissue>
    </source>
</reference>
<evidence type="ECO:0000259" key="2">
    <source>
        <dbReference type="SMART" id="SM01037"/>
    </source>
</evidence>
<feature type="domain" description="Bet v I/Major latex protein" evidence="2">
    <location>
        <begin position="1"/>
        <end position="145"/>
    </location>
</feature>
<dbReference type="SMART" id="SM01037">
    <property type="entry name" value="Bet_v_1"/>
    <property type="match status" value="1"/>
</dbReference>
<gene>
    <name evidence="3" type="ORF">TEA_005121</name>
</gene>
<organism evidence="3 4">
    <name type="scientific">Camellia sinensis var. sinensis</name>
    <name type="common">China tea</name>
    <dbReference type="NCBI Taxonomy" id="542762"/>
    <lineage>
        <taxon>Eukaryota</taxon>
        <taxon>Viridiplantae</taxon>
        <taxon>Streptophyta</taxon>
        <taxon>Embryophyta</taxon>
        <taxon>Tracheophyta</taxon>
        <taxon>Spermatophyta</taxon>
        <taxon>Magnoliopsida</taxon>
        <taxon>eudicotyledons</taxon>
        <taxon>Gunneridae</taxon>
        <taxon>Pentapetalae</taxon>
        <taxon>asterids</taxon>
        <taxon>Ericales</taxon>
        <taxon>Theaceae</taxon>
        <taxon>Camellia</taxon>
    </lineage>
</organism>
<evidence type="ECO:0000313" key="4">
    <source>
        <dbReference type="Proteomes" id="UP000306102"/>
    </source>
</evidence>
<proteinExistence type="inferred from homology"/>
<protein>
    <recommendedName>
        <fullName evidence="2">Bet v I/Major latex protein domain-containing protein</fullName>
    </recommendedName>
</protein>
<dbReference type="PANTHER" id="PTHR31338:SF16">
    <property type="entry name" value="POLYKETIDE CYCLASE_DEHYDRASE AND LIPID TRANSPORT SUPERFAMILY PROTEIN"/>
    <property type="match status" value="1"/>
</dbReference>
<dbReference type="Proteomes" id="UP000306102">
    <property type="component" value="Unassembled WGS sequence"/>
</dbReference>
<dbReference type="AlphaFoldDB" id="A0A4S4EQD9"/>
<comment type="similarity">
    <text evidence="1">Belongs to the MLP family.</text>
</comment>
<dbReference type="InterPro" id="IPR023393">
    <property type="entry name" value="START-like_dom_sf"/>
</dbReference>
<dbReference type="SUPFAM" id="SSF55961">
    <property type="entry name" value="Bet v1-like"/>
    <property type="match status" value="1"/>
</dbReference>
<dbReference type="GO" id="GO:0006952">
    <property type="term" value="P:defense response"/>
    <property type="evidence" value="ECO:0007669"/>
    <property type="project" value="InterPro"/>
</dbReference>
<dbReference type="InterPro" id="IPR052006">
    <property type="entry name" value="MLP-like"/>
</dbReference>
<dbReference type="EMBL" id="SDRB02002730">
    <property type="protein sequence ID" value="THG18978.1"/>
    <property type="molecule type" value="Genomic_DNA"/>
</dbReference>
<dbReference type="PANTHER" id="PTHR31338">
    <property type="entry name" value="POLYKETIDE CYCLASE/DEHYDRASE AND LIPID TRANSPORT SUPERFAMILY PROTEIN"/>
    <property type="match status" value="1"/>
</dbReference>
<keyword evidence="4" id="KW-1185">Reference proteome</keyword>
<accession>A0A4S4EQD9</accession>
<dbReference type="InterPro" id="IPR000916">
    <property type="entry name" value="Bet_v_I/MLP"/>
</dbReference>
<dbReference type="CDD" id="cd07816">
    <property type="entry name" value="Bet_v1-like"/>
    <property type="match status" value="1"/>
</dbReference>